<dbReference type="GO" id="GO:0006287">
    <property type="term" value="P:base-excision repair, gap-filling"/>
    <property type="evidence" value="ECO:0007669"/>
    <property type="project" value="TreeGrafter"/>
</dbReference>
<dbReference type="GO" id="GO:0000278">
    <property type="term" value="P:mitotic cell cycle"/>
    <property type="evidence" value="ECO:0007669"/>
    <property type="project" value="TreeGrafter"/>
</dbReference>
<evidence type="ECO:0000259" key="5">
    <source>
        <dbReference type="Pfam" id="PF00136"/>
    </source>
</evidence>
<comment type="similarity">
    <text evidence="4">Belongs to the DNA polymerase type-B family.</text>
</comment>
<evidence type="ECO:0000259" key="6">
    <source>
        <dbReference type="Pfam" id="PF22634"/>
    </source>
</evidence>
<dbReference type="Gene3D" id="1.10.287.690">
    <property type="entry name" value="Helix hairpin bin"/>
    <property type="match status" value="1"/>
</dbReference>
<keyword evidence="4" id="KW-0862">Zinc</keyword>
<dbReference type="Pfam" id="PF22634">
    <property type="entry name" value="POL2_thumb"/>
    <property type="match status" value="1"/>
</dbReference>
<evidence type="ECO:0000256" key="3">
    <source>
        <dbReference type="ARBA" id="ARBA00022932"/>
    </source>
</evidence>
<keyword evidence="3 4" id="KW-0239">DNA-directed DNA polymerase</keyword>
<organism evidence="7">
    <name type="scientific">Nothobranchius korthausae</name>
    <dbReference type="NCBI Taxonomy" id="1143690"/>
    <lineage>
        <taxon>Eukaryota</taxon>
        <taxon>Metazoa</taxon>
        <taxon>Chordata</taxon>
        <taxon>Craniata</taxon>
        <taxon>Vertebrata</taxon>
        <taxon>Euteleostomi</taxon>
        <taxon>Actinopterygii</taxon>
        <taxon>Neopterygii</taxon>
        <taxon>Teleostei</taxon>
        <taxon>Neoteleostei</taxon>
        <taxon>Acanthomorphata</taxon>
        <taxon>Ovalentaria</taxon>
        <taxon>Atherinomorphae</taxon>
        <taxon>Cyprinodontiformes</taxon>
        <taxon>Nothobranchiidae</taxon>
        <taxon>Nothobranchius</taxon>
    </lineage>
</organism>
<keyword evidence="4" id="KW-0411">Iron-sulfur</keyword>
<feature type="domain" description="DNA polymerase epsilon ,catalytic subunit A thumb" evidence="6">
    <location>
        <begin position="190"/>
        <end position="300"/>
    </location>
</feature>
<sequence>MEPDEVLRKGSGTLCEALLMVQAFHVNIVFPNKQEQVFNKLTDDGHVMDSETYVGGHVEALELEERVTTICQRENSFYVDTVRAFRDRRYEFKGLHKVWKKKLSVAQECGDAAEVKRCKNMEILYDSLQLAHKCILNSFYGYVMRKGARWYSMEMAGIVCYTGANIITQARELIEQIGRPLELDTDGIWKLEDYGEQKSTSISTAKRLAEFLGDQMVKDAGLSCRYVISRKPEGSPVTERAIPLAIFQAEPSVKKHFLRKWLKMPSLHDLDIRTILDWSYYIERLGSAIQKIITIPAALQQVKNPVPRVRHPDWLHKKLLEKNDIYK</sequence>
<keyword evidence="4" id="KW-0004">4Fe-4S</keyword>
<protein>
    <recommendedName>
        <fullName evidence="4">DNA polymerase epsilon catalytic subunit</fullName>
        <ecNumber evidence="4">2.7.7.7</ecNumber>
    </recommendedName>
</protein>
<dbReference type="InterPro" id="IPR043502">
    <property type="entry name" value="DNA/RNA_pol_sf"/>
</dbReference>
<name>A0A1A8EVY7_9TELE</name>
<keyword evidence="4" id="KW-0539">Nucleus</keyword>
<comment type="catalytic activity">
    <reaction evidence="4">
        <text>DNA(n) + a 2'-deoxyribonucleoside 5'-triphosphate = DNA(n+1) + diphosphate</text>
        <dbReference type="Rhea" id="RHEA:22508"/>
        <dbReference type="Rhea" id="RHEA-COMP:17339"/>
        <dbReference type="Rhea" id="RHEA-COMP:17340"/>
        <dbReference type="ChEBI" id="CHEBI:33019"/>
        <dbReference type="ChEBI" id="CHEBI:61560"/>
        <dbReference type="ChEBI" id="CHEBI:173112"/>
        <dbReference type="EC" id="2.7.7.7"/>
    </reaction>
</comment>
<dbReference type="PANTHER" id="PTHR10670:SF0">
    <property type="entry name" value="DNA POLYMERASE EPSILON CATALYTIC SUBUNIT A"/>
    <property type="match status" value="1"/>
</dbReference>
<keyword evidence="4" id="KW-0235">DNA replication</keyword>
<dbReference type="GO" id="GO:0045004">
    <property type="term" value="P:DNA replication proofreading"/>
    <property type="evidence" value="ECO:0007669"/>
    <property type="project" value="TreeGrafter"/>
</dbReference>
<dbReference type="EC" id="2.7.7.7" evidence="4"/>
<dbReference type="Pfam" id="PF00136">
    <property type="entry name" value="DNA_pol_B"/>
    <property type="match status" value="1"/>
</dbReference>
<dbReference type="InterPro" id="IPR006134">
    <property type="entry name" value="DNA-dir_DNA_pol_B_multi_dom"/>
</dbReference>
<comment type="function">
    <text evidence="4">DNA polymerase II participates in chromosomal DNA replication.</text>
</comment>
<keyword evidence="4" id="KW-0238">DNA-binding</keyword>
<dbReference type="GO" id="GO:0051539">
    <property type="term" value="F:4 iron, 4 sulfur cluster binding"/>
    <property type="evidence" value="ECO:0007669"/>
    <property type="project" value="UniProtKB-KW"/>
</dbReference>
<dbReference type="InterPro" id="IPR055191">
    <property type="entry name" value="POL2_thumb"/>
</dbReference>
<dbReference type="GO" id="GO:0008270">
    <property type="term" value="F:zinc ion binding"/>
    <property type="evidence" value="ECO:0007669"/>
    <property type="project" value="UniProtKB-KW"/>
</dbReference>
<comment type="subcellular location">
    <subcellularLocation>
        <location evidence="4">Nucleus</location>
    </subcellularLocation>
</comment>
<dbReference type="Gene3D" id="3.90.1600.10">
    <property type="entry name" value="Palm domain of DNA polymerase"/>
    <property type="match status" value="1"/>
</dbReference>
<dbReference type="EMBL" id="HAEB01004500">
    <property type="protein sequence ID" value="SBQ51027.1"/>
    <property type="molecule type" value="Transcribed_RNA"/>
</dbReference>
<feature type="domain" description="DNA-directed DNA polymerase family B multifunctional" evidence="5">
    <location>
        <begin position="120"/>
        <end position="177"/>
    </location>
</feature>
<dbReference type="GO" id="GO:0003887">
    <property type="term" value="F:DNA-directed DNA polymerase activity"/>
    <property type="evidence" value="ECO:0007669"/>
    <property type="project" value="UniProtKB-KW"/>
</dbReference>
<gene>
    <name evidence="7" type="primary">POLE</name>
</gene>
<reference evidence="7" key="1">
    <citation type="submission" date="2016-05" db="EMBL/GenBank/DDBJ databases">
        <authorList>
            <person name="Lavstsen T."/>
            <person name="Jespersen J.S."/>
        </authorList>
    </citation>
    <scope>NUCLEOTIDE SEQUENCE</scope>
    <source>
        <tissue evidence="7">Brain</tissue>
    </source>
</reference>
<dbReference type="SUPFAM" id="SSF56672">
    <property type="entry name" value="DNA/RNA polymerases"/>
    <property type="match status" value="1"/>
</dbReference>
<reference evidence="7" key="2">
    <citation type="submission" date="2016-06" db="EMBL/GenBank/DDBJ databases">
        <title>The genome of a short-lived fish provides insights into sex chromosome evolution and the genetic control of aging.</title>
        <authorList>
            <person name="Reichwald K."/>
            <person name="Felder M."/>
            <person name="Petzold A."/>
            <person name="Koch P."/>
            <person name="Groth M."/>
            <person name="Platzer M."/>
        </authorList>
    </citation>
    <scope>NUCLEOTIDE SEQUENCE</scope>
    <source>
        <tissue evidence="7">Brain</tissue>
    </source>
</reference>
<dbReference type="GO" id="GO:0003677">
    <property type="term" value="F:DNA binding"/>
    <property type="evidence" value="ECO:0007669"/>
    <property type="project" value="UniProtKB-KW"/>
</dbReference>
<evidence type="ECO:0000256" key="1">
    <source>
        <dbReference type="ARBA" id="ARBA00022679"/>
    </source>
</evidence>
<dbReference type="GO" id="GO:0006272">
    <property type="term" value="P:leading strand elongation"/>
    <property type="evidence" value="ECO:0007669"/>
    <property type="project" value="TreeGrafter"/>
</dbReference>
<keyword evidence="4" id="KW-0408">Iron</keyword>
<dbReference type="GO" id="GO:0008622">
    <property type="term" value="C:epsilon DNA polymerase complex"/>
    <property type="evidence" value="ECO:0007669"/>
    <property type="project" value="InterPro"/>
</dbReference>
<accession>A0A1A8EVY7</accession>
<evidence type="ECO:0000256" key="4">
    <source>
        <dbReference type="RuleBase" id="RU365029"/>
    </source>
</evidence>
<dbReference type="GO" id="GO:0006297">
    <property type="term" value="P:nucleotide-excision repair, DNA gap filling"/>
    <property type="evidence" value="ECO:0007669"/>
    <property type="project" value="TreeGrafter"/>
</dbReference>
<keyword evidence="4" id="KW-0863">Zinc-finger</keyword>
<dbReference type="InterPro" id="IPR029703">
    <property type="entry name" value="POL2"/>
</dbReference>
<dbReference type="PANTHER" id="PTHR10670">
    <property type="entry name" value="DNA POLYMERASE EPSILON CATALYTIC SUBUNIT A"/>
    <property type="match status" value="1"/>
</dbReference>
<proteinExistence type="inferred from homology"/>
<dbReference type="InterPro" id="IPR023211">
    <property type="entry name" value="DNA_pol_palm_dom_sf"/>
</dbReference>
<dbReference type="AlphaFoldDB" id="A0A1A8EVY7"/>
<evidence type="ECO:0000313" key="7">
    <source>
        <dbReference type="EMBL" id="SBQ51027.1"/>
    </source>
</evidence>
<evidence type="ECO:0000256" key="2">
    <source>
        <dbReference type="ARBA" id="ARBA00022695"/>
    </source>
</evidence>
<keyword evidence="1 4" id="KW-0808">Transferase</keyword>
<keyword evidence="2 4" id="KW-0548">Nucleotidyltransferase</keyword>
<comment type="cofactor">
    <cofactor evidence="4">
        <name>[4Fe-4S] cluster</name>
        <dbReference type="ChEBI" id="CHEBI:49883"/>
    </cofactor>
</comment>
<dbReference type="GO" id="GO:0000166">
    <property type="term" value="F:nucleotide binding"/>
    <property type="evidence" value="ECO:0007669"/>
    <property type="project" value="InterPro"/>
</dbReference>
<keyword evidence="4" id="KW-0479">Metal-binding</keyword>
<dbReference type="GO" id="GO:0008310">
    <property type="term" value="F:single-stranded DNA 3'-5' DNA exonuclease activity"/>
    <property type="evidence" value="ECO:0007669"/>
    <property type="project" value="TreeGrafter"/>
</dbReference>